<dbReference type="AlphaFoldDB" id="A0AA37Q5G8"/>
<feature type="region of interest" description="Disordered" evidence="1">
    <location>
        <begin position="1"/>
        <end position="30"/>
    </location>
</feature>
<name>A0AA37Q5G8_9BACT</name>
<dbReference type="EMBL" id="BRXS01000005">
    <property type="protein sequence ID" value="GLC26945.1"/>
    <property type="molecule type" value="Genomic_DNA"/>
</dbReference>
<organism evidence="2 3">
    <name type="scientific">Roseisolibacter agri</name>
    <dbReference type="NCBI Taxonomy" id="2014610"/>
    <lineage>
        <taxon>Bacteria</taxon>
        <taxon>Pseudomonadati</taxon>
        <taxon>Gemmatimonadota</taxon>
        <taxon>Gemmatimonadia</taxon>
        <taxon>Gemmatimonadales</taxon>
        <taxon>Gemmatimonadaceae</taxon>
        <taxon>Roseisolibacter</taxon>
    </lineage>
</organism>
<proteinExistence type="predicted"/>
<comment type="caution">
    <text evidence="2">The sequence shown here is derived from an EMBL/GenBank/DDBJ whole genome shotgun (WGS) entry which is preliminary data.</text>
</comment>
<evidence type="ECO:0000256" key="1">
    <source>
        <dbReference type="SAM" id="MobiDB-lite"/>
    </source>
</evidence>
<protein>
    <submittedName>
        <fullName evidence="2">Uncharacterized protein</fullName>
    </submittedName>
</protein>
<sequence>MPRATGLVRDVAPHVASPPHMANSPLPTPPAMPRPRVRPWVVGLALGVGALGVWWPRLLPGRRVVPVATGVVLVRGDGPVDSAIVPVAREAARRVRRAGLAIPERQLVLLCRTRACWWASPSPRWSRATTRLLDGLVVLSPYVPLGPAPAPVATPPGAWKRPAYWTIPASRHECAVRVLTHELAHVADIRRRGRVRAWREGAPEAEAFAARVARATARPDAGLGPIECAG</sequence>
<dbReference type="Proteomes" id="UP001161325">
    <property type="component" value="Unassembled WGS sequence"/>
</dbReference>
<gene>
    <name evidence="2" type="ORF">rosag_34580</name>
</gene>
<evidence type="ECO:0000313" key="3">
    <source>
        <dbReference type="Proteomes" id="UP001161325"/>
    </source>
</evidence>
<keyword evidence="3" id="KW-1185">Reference proteome</keyword>
<evidence type="ECO:0000313" key="2">
    <source>
        <dbReference type="EMBL" id="GLC26945.1"/>
    </source>
</evidence>
<accession>A0AA37Q5G8</accession>
<reference evidence="2" key="1">
    <citation type="submission" date="2022-08" db="EMBL/GenBank/DDBJ databases">
        <title>Draft genome sequencing of Roseisolibacter agri AW1220.</title>
        <authorList>
            <person name="Tobiishi Y."/>
            <person name="Tonouchi A."/>
        </authorList>
    </citation>
    <scope>NUCLEOTIDE SEQUENCE</scope>
    <source>
        <strain evidence="2">AW1220</strain>
    </source>
</reference>